<gene>
    <name evidence="2" type="ORF">MM236_19305</name>
</gene>
<sequence length="65" mass="7128">MKKVFALFAVAGMLFTASCGNKEVSEENEVEVVIEETEEVIEDSVEATEDSLEVVEETVEETVEG</sequence>
<proteinExistence type="predicted"/>
<comment type="caution">
    <text evidence="2">The sequence shown here is derived from an EMBL/GenBank/DDBJ whole genome shotgun (WGS) entry which is preliminary data.</text>
</comment>
<name>A0ABS9UVA9_9BACT</name>
<dbReference type="Proteomes" id="UP001165488">
    <property type="component" value="Unassembled WGS sequence"/>
</dbReference>
<dbReference type="RefSeq" id="WP_241276643.1">
    <property type="nucleotide sequence ID" value="NZ_JAKZGS010000029.1"/>
</dbReference>
<organism evidence="2 3">
    <name type="scientific">Belliella calami</name>
    <dbReference type="NCBI Taxonomy" id="2923436"/>
    <lineage>
        <taxon>Bacteria</taxon>
        <taxon>Pseudomonadati</taxon>
        <taxon>Bacteroidota</taxon>
        <taxon>Cytophagia</taxon>
        <taxon>Cytophagales</taxon>
        <taxon>Cyclobacteriaceae</taxon>
        <taxon>Belliella</taxon>
    </lineage>
</organism>
<evidence type="ECO:0008006" key="4">
    <source>
        <dbReference type="Google" id="ProtNLM"/>
    </source>
</evidence>
<evidence type="ECO:0000313" key="3">
    <source>
        <dbReference type="Proteomes" id="UP001165488"/>
    </source>
</evidence>
<evidence type="ECO:0000256" key="1">
    <source>
        <dbReference type="SAM" id="MobiDB-lite"/>
    </source>
</evidence>
<keyword evidence="3" id="KW-1185">Reference proteome</keyword>
<protein>
    <recommendedName>
        <fullName evidence="4">Lipoprotein</fullName>
    </recommendedName>
</protein>
<evidence type="ECO:0000313" key="2">
    <source>
        <dbReference type="EMBL" id="MCH7400150.1"/>
    </source>
</evidence>
<reference evidence="2" key="1">
    <citation type="submission" date="2022-03" db="EMBL/GenBank/DDBJ databases">
        <title>De novo assembled genomes of Belliella spp. (Cyclobacteriaceae) strains.</title>
        <authorList>
            <person name="Szabo A."/>
            <person name="Korponai K."/>
            <person name="Felfoldi T."/>
        </authorList>
    </citation>
    <scope>NUCLEOTIDE SEQUENCE</scope>
    <source>
        <strain evidence="2">DSM 107340</strain>
    </source>
</reference>
<dbReference type="PROSITE" id="PS51257">
    <property type="entry name" value="PROKAR_LIPOPROTEIN"/>
    <property type="match status" value="1"/>
</dbReference>
<feature type="region of interest" description="Disordered" evidence="1">
    <location>
        <begin position="42"/>
        <end position="65"/>
    </location>
</feature>
<accession>A0ABS9UVA9</accession>
<dbReference type="EMBL" id="JAKZGS010000029">
    <property type="protein sequence ID" value="MCH7400150.1"/>
    <property type="molecule type" value="Genomic_DNA"/>
</dbReference>